<reference evidence="1" key="2">
    <citation type="submission" date="2024-03" db="EMBL/GenBank/DDBJ databases">
        <title>The Genome Sequence of Enterococcus sp. DIV0205d.</title>
        <authorList>
            <consortium name="The Broad Institute Genomics Platform"/>
            <consortium name="The Broad Institute Microbial Omics Core"/>
            <consortium name="The Broad Institute Genomic Center for Infectious Diseases"/>
            <person name="Earl A."/>
            <person name="Manson A."/>
            <person name="Gilmore M."/>
            <person name="Schwartman J."/>
            <person name="Shea T."/>
            <person name="Abouelleil A."/>
            <person name="Cao P."/>
            <person name="Chapman S."/>
            <person name="Cusick C."/>
            <person name="Young S."/>
            <person name="Neafsey D."/>
            <person name="Nusbaum C."/>
            <person name="Birren B."/>
        </authorList>
    </citation>
    <scope>NUCLEOTIDE SEQUENCE</scope>
    <source>
        <strain evidence="1">7F3_DIV0205</strain>
    </source>
</reference>
<proteinExistence type="predicted"/>
<accession>A0AAQ3WDW8</accession>
<evidence type="ECO:0000313" key="2">
    <source>
        <dbReference type="Proteomes" id="UP000194948"/>
    </source>
</evidence>
<dbReference type="EMBL" id="CP147244">
    <property type="protein sequence ID" value="WYK01598.1"/>
    <property type="molecule type" value="Genomic_DNA"/>
</dbReference>
<dbReference type="Proteomes" id="UP000194948">
    <property type="component" value="Chromosome"/>
</dbReference>
<keyword evidence="2" id="KW-1185">Reference proteome</keyword>
<protein>
    <submittedName>
        <fullName evidence="1">Uncharacterized protein</fullName>
    </submittedName>
</protein>
<dbReference type="AlphaFoldDB" id="A0AAQ3WDW8"/>
<sequence>MHTQSIKGDVSMNTIEKFLQAEINEQELYEAIVEFVNSYEIRSGEFEGNEYIIKKLDRLNFFIFPEYEINNQREIPFVECIYKDELITKINEYAREKNLNVVDV</sequence>
<name>A0AAQ3WDW8_9ENTE</name>
<gene>
    <name evidence="1" type="ORF">A5821_002735</name>
</gene>
<evidence type="ECO:0000313" key="1">
    <source>
        <dbReference type="EMBL" id="WYK01598.1"/>
    </source>
</evidence>
<reference evidence="1" key="1">
    <citation type="submission" date="2017-05" db="EMBL/GenBank/DDBJ databases">
        <authorList>
            <consortium name="The Broad Institute Genomics Platform"/>
            <consortium name="The Broad Institute Genomic Center for Infectious Diseases"/>
            <person name="Earl A."/>
            <person name="Manson A."/>
            <person name="Schwartman J."/>
            <person name="Gilmore M."/>
            <person name="Abouelleil A."/>
            <person name="Cao P."/>
            <person name="Chapman S."/>
            <person name="Cusick C."/>
            <person name="Shea T."/>
            <person name="Young S."/>
            <person name="Neafsey D."/>
            <person name="Nusbaum C."/>
            <person name="Birren B."/>
        </authorList>
    </citation>
    <scope>NUCLEOTIDE SEQUENCE</scope>
    <source>
        <strain evidence="1">7F3_DIV0205</strain>
    </source>
</reference>
<organism evidence="1 2">
    <name type="scientific">Candidatus Enterococcus palustris</name>
    <dbReference type="NCBI Taxonomy" id="1834189"/>
    <lineage>
        <taxon>Bacteria</taxon>
        <taxon>Bacillati</taxon>
        <taxon>Bacillota</taxon>
        <taxon>Bacilli</taxon>
        <taxon>Lactobacillales</taxon>
        <taxon>Enterococcaceae</taxon>
        <taxon>Enterococcus</taxon>
    </lineage>
</organism>